<dbReference type="Proteomes" id="UP000268007">
    <property type="component" value="Unassembled WGS sequence"/>
</dbReference>
<dbReference type="InterPro" id="IPR000595">
    <property type="entry name" value="cNMP-bd_dom"/>
</dbReference>
<dbReference type="AlphaFoldDB" id="A0A495IVI9"/>
<protein>
    <submittedName>
        <fullName evidence="2">CRP-like cAMP-binding protein</fullName>
    </submittedName>
</protein>
<gene>
    <name evidence="2" type="ORF">BDD43_0716</name>
</gene>
<dbReference type="EMBL" id="RBKU01000001">
    <property type="protein sequence ID" value="RKR80592.1"/>
    <property type="molecule type" value="Genomic_DNA"/>
</dbReference>
<evidence type="ECO:0000259" key="1">
    <source>
        <dbReference type="Pfam" id="PF00027"/>
    </source>
</evidence>
<dbReference type="OrthoDB" id="750515at2"/>
<proteinExistence type="predicted"/>
<sequence length="216" mass="25187">MKKHHPILNRLYKLYDTYKPQSAATYAYLDEVIGAKFYPEDEILYVPGEIIDQIFFLASGNMVAYNFTDSGDKQVLQIYRENEHVAGQSFTRQIPSTYYLMVCAGSYALHMTRNQLDDVYRKFPETQELGRIRLSMAEEKEVRHKQLLFLPGIQMVETFYKEYPELIEPGKVLRDRDIASYLLLAEGTLRDLRNRLLREGLLKLPAKEGEITLKYG</sequence>
<feature type="domain" description="Cyclic nucleotide-binding" evidence="1">
    <location>
        <begin position="36"/>
        <end position="121"/>
    </location>
</feature>
<name>A0A495IVI9_9SPHI</name>
<comment type="caution">
    <text evidence="2">The sequence shown here is derived from an EMBL/GenBank/DDBJ whole genome shotgun (WGS) entry which is preliminary data.</text>
</comment>
<dbReference type="Gene3D" id="2.60.120.10">
    <property type="entry name" value="Jelly Rolls"/>
    <property type="match status" value="1"/>
</dbReference>
<dbReference type="SUPFAM" id="SSF51206">
    <property type="entry name" value="cAMP-binding domain-like"/>
    <property type="match status" value="1"/>
</dbReference>
<dbReference type="InterPro" id="IPR014710">
    <property type="entry name" value="RmlC-like_jellyroll"/>
</dbReference>
<dbReference type="Pfam" id="PF00027">
    <property type="entry name" value="cNMP_binding"/>
    <property type="match status" value="1"/>
</dbReference>
<dbReference type="RefSeq" id="WP_121196386.1">
    <property type="nucleotide sequence ID" value="NZ_RBKU01000001.1"/>
</dbReference>
<evidence type="ECO:0000313" key="2">
    <source>
        <dbReference type="EMBL" id="RKR80592.1"/>
    </source>
</evidence>
<dbReference type="InterPro" id="IPR018490">
    <property type="entry name" value="cNMP-bd_dom_sf"/>
</dbReference>
<organism evidence="2 3">
    <name type="scientific">Mucilaginibacter gracilis</name>
    <dbReference type="NCBI Taxonomy" id="423350"/>
    <lineage>
        <taxon>Bacteria</taxon>
        <taxon>Pseudomonadati</taxon>
        <taxon>Bacteroidota</taxon>
        <taxon>Sphingobacteriia</taxon>
        <taxon>Sphingobacteriales</taxon>
        <taxon>Sphingobacteriaceae</taxon>
        <taxon>Mucilaginibacter</taxon>
    </lineage>
</organism>
<dbReference type="CDD" id="cd00038">
    <property type="entry name" value="CAP_ED"/>
    <property type="match status" value="1"/>
</dbReference>
<accession>A0A495IVI9</accession>
<reference evidence="2 3" key="1">
    <citation type="submission" date="2018-10" db="EMBL/GenBank/DDBJ databases">
        <title>Genomic Encyclopedia of Archaeal and Bacterial Type Strains, Phase II (KMG-II): from individual species to whole genera.</title>
        <authorList>
            <person name="Goeker M."/>
        </authorList>
    </citation>
    <scope>NUCLEOTIDE SEQUENCE [LARGE SCALE GENOMIC DNA]</scope>
    <source>
        <strain evidence="2 3">DSM 18602</strain>
    </source>
</reference>
<keyword evidence="3" id="KW-1185">Reference proteome</keyword>
<evidence type="ECO:0000313" key="3">
    <source>
        <dbReference type="Proteomes" id="UP000268007"/>
    </source>
</evidence>